<protein>
    <submittedName>
        <fullName evidence="4">P-loop containing nucleoside triphosphate hydrolase protein</fullName>
    </submittedName>
</protein>
<comment type="caution">
    <text evidence="4">The sequence shown here is derived from an EMBL/GenBank/DDBJ whole genome shotgun (WGS) entry which is preliminary data.</text>
</comment>
<evidence type="ECO:0000256" key="1">
    <source>
        <dbReference type="SAM" id="Coils"/>
    </source>
</evidence>
<name>A0A9P6L428_9AGAM</name>
<keyword evidence="5" id="KW-1185">Reference proteome</keyword>
<dbReference type="GO" id="GO:0005525">
    <property type="term" value="F:GTP binding"/>
    <property type="evidence" value="ECO:0007669"/>
    <property type="project" value="InterPro"/>
</dbReference>
<feature type="domain" description="G" evidence="3">
    <location>
        <begin position="82"/>
        <end position="157"/>
    </location>
</feature>
<reference evidence="4" key="1">
    <citation type="journal article" date="2020" name="Nat. Commun.">
        <title>Large-scale genome sequencing of mycorrhizal fungi provides insights into the early evolution of symbiotic traits.</title>
        <authorList>
            <person name="Miyauchi S."/>
            <person name="Kiss E."/>
            <person name="Kuo A."/>
            <person name="Drula E."/>
            <person name="Kohler A."/>
            <person name="Sanchez-Garcia M."/>
            <person name="Morin E."/>
            <person name="Andreopoulos B."/>
            <person name="Barry K.W."/>
            <person name="Bonito G."/>
            <person name="Buee M."/>
            <person name="Carver A."/>
            <person name="Chen C."/>
            <person name="Cichocki N."/>
            <person name="Clum A."/>
            <person name="Culley D."/>
            <person name="Crous P.W."/>
            <person name="Fauchery L."/>
            <person name="Girlanda M."/>
            <person name="Hayes R.D."/>
            <person name="Keri Z."/>
            <person name="LaButti K."/>
            <person name="Lipzen A."/>
            <person name="Lombard V."/>
            <person name="Magnuson J."/>
            <person name="Maillard F."/>
            <person name="Murat C."/>
            <person name="Nolan M."/>
            <person name="Ohm R.A."/>
            <person name="Pangilinan J."/>
            <person name="Pereira M.F."/>
            <person name="Perotto S."/>
            <person name="Peter M."/>
            <person name="Pfister S."/>
            <person name="Riley R."/>
            <person name="Sitrit Y."/>
            <person name="Stielow J.B."/>
            <person name="Szollosi G."/>
            <person name="Zifcakova L."/>
            <person name="Stursova M."/>
            <person name="Spatafora J.W."/>
            <person name="Tedersoo L."/>
            <person name="Vaario L.M."/>
            <person name="Yamada A."/>
            <person name="Yan M."/>
            <person name="Wang P."/>
            <person name="Xu J."/>
            <person name="Bruns T."/>
            <person name="Baldrian P."/>
            <person name="Vilgalys R."/>
            <person name="Dunand C."/>
            <person name="Henrissat B."/>
            <person name="Grigoriev I.V."/>
            <person name="Hibbett D."/>
            <person name="Nagy L.G."/>
            <person name="Martin F.M."/>
        </authorList>
    </citation>
    <scope>NUCLEOTIDE SEQUENCE</scope>
    <source>
        <strain evidence="4">UH-Tt-Lm1</strain>
    </source>
</reference>
<proteinExistence type="predicted"/>
<evidence type="ECO:0000259" key="3">
    <source>
        <dbReference type="Pfam" id="PF01926"/>
    </source>
</evidence>
<dbReference type="InterPro" id="IPR027417">
    <property type="entry name" value="P-loop_NTPase"/>
</dbReference>
<organism evidence="4 5">
    <name type="scientific">Thelephora terrestris</name>
    <dbReference type="NCBI Taxonomy" id="56493"/>
    <lineage>
        <taxon>Eukaryota</taxon>
        <taxon>Fungi</taxon>
        <taxon>Dikarya</taxon>
        <taxon>Basidiomycota</taxon>
        <taxon>Agaricomycotina</taxon>
        <taxon>Agaricomycetes</taxon>
        <taxon>Thelephorales</taxon>
        <taxon>Thelephoraceae</taxon>
        <taxon>Thelephora</taxon>
    </lineage>
</organism>
<accession>A0A9P6L428</accession>
<feature type="region of interest" description="Disordered" evidence="2">
    <location>
        <begin position="1"/>
        <end position="75"/>
    </location>
</feature>
<reference evidence="4" key="2">
    <citation type="submission" date="2020-11" db="EMBL/GenBank/DDBJ databases">
        <authorList>
            <consortium name="DOE Joint Genome Institute"/>
            <person name="Kuo A."/>
            <person name="Miyauchi S."/>
            <person name="Kiss E."/>
            <person name="Drula E."/>
            <person name="Kohler A."/>
            <person name="Sanchez-Garcia M."/>
            <person name="Andreopoulos B."/>
            <person name="Barry K.W."/>
            <person name="Bonito G."/>
            <person name="Buee M."/>
            <person name="Carver A."/>
            <person name="Chen C."/>
            <person name="Cichocki N."/>
            <person name="Clum A."/>
            <person name="Culley D."/>
            <person name="Crous P.W."/>
            <person name="Fauchery L."/>
            <person name="Girlanda M."/>
            <person name="Hayes R."/>
            <person name="Keri Z."/>
            <person name="Labutti K."/>
            <person name="Lipzen A."/>
            <person name="Lombard V."/>
            <person name="Magnuson J."/>
            <person name="Maillard F."/>
            <person name="Morin E."/>
            <person name="Murat C."/>
            <person name="Nolan M."/>
            <person name="Ohm R."/>
            <person name="Pangilinan J."/>
            <person name="Pereira M."/>
            <person name="Perotto S."/>
            <person name="Peter M."/>
            <person name="Riley R."/>
            <person name="Sitrit Y."/>
            <person name="Stielow B."/>
            <person name="Szollosi G."/>
            <person name="Zifcakova L."/>
            <person name="Stursova M."/>
            <person name="Spatafora J.W."/>
            <person name="Tedersoo L."/>
            <person name="Vaario L.-M."/>
            <person name="Yamada A."/>
            <person name="Yan M."/>
            <person name="Wang P."/>
            <person name="Xu J."/>
            <person name="Bruns T."/>
            <person name="Baldrian P."/>
            <person name="Vilgalys R."/>
            <person name="Henrissat B."/>
            <person name="Grigoriev I.V."/>
            <person name="Hibbett D."/>
            <person name="Nagy L.G."/>
            <person name="Martin F.M."/>
        </authorList>
    </citation>
    <scope>NUCLEOTIDE SEQUENCE</scope>
    <source>
        <strain evidence="4">UH-Tt-Lm1</strain>
    </source>
</reference>
<dbReference type="Proteomes" id="UP000736335">
    <property type="component" value="Unassembled WGS sequence"/>
</dbReference>
<dbReference type="AlphaFoldDB" id="A0A9P6L428"/>
<dbReference type="Pfam" id="PF01926">
    <property type="entry name" value="MMR_HSR1"/>
    <property type="match status" value="1"/>
</dbReference>
<feature type="compositionally biased region" description="Polar residues" evidence="2">
    <location>
        <begin position="61"/>
        <end position="71"/>
    </location>
</feature>
<keyword evidence="4" id="KW-0378">Hydrolase</keyword>
<dbReference type="GO" id="GO:0016787">
    <property type="term" value="F:hydrolase activity"/>
    <property type="evidence" value="ECO:0007669"/>
    <property type="project" value="UniProtKB-KW"/>
</dbReference>
<dbReference type="EMBL" id="WIUZ02000014">
    <property type="protein sequence ID" value="KAF9781314.1"/>
    <property type="molecule type" value="Genomic_DNA"/>
</dbReference>
<feature type="coiled-coil region" evidence="1">
    <location>
        <begin position="290"/>
        <end position="415"/>
    </location>
</feature>
<dbReference type="InterPro" id="IPR006073">
    <property type="entry name" value="GTP-bd"/>
</dbReference>
<dbReference type="OrthoDB" id="8954335at2759"/>
<evidence type="ECO:0000256" key="2">
    <source>
        <dbReference type="SAM" id="MobiDB-lite"/>
    </source>
</evidence>
<evidence type="ECO:0000313" key="4">
    <source>
        <dbReference type="EMBL" id="KAF9781314.1"/>
    </source>
</evidence>
<gene>
    <name evidence="4" type="ORF">BJ322DRAFT_269013</name>
</gene>
<evidence type="ECO:0000313" key="5">
    <source>
        <dbReference type="Proteomes" id="UP000736335"/>
    </source>
</evidence>
<dbReference type="SUPFAM" id="SSF52540">
    <property type="entry name" value="P-loop containing nucleoside triphosphate hydrolases"/>
    <property type="match status" value="1"/>
</dbReference>
<keyword evidence="1" id="KW-0175">Coiled coil</keyword>
<dbReference type="Gene3D" id="3.40.50.300">
    <property type="entry name" value="P-loop containing nucleotide triphosphate hydrolases"/>
    <property type="match status" value="1"/>
</dbReference>
<feature type="compositionally biased region" description="Polar residues" evidence="2">
    <location>
        <begin position="20"/>
        <end position="33"/>
    </location>
</feature>
<sequence length="452" mass="50673">MSYTSYWKGKSQKPPKKEPSASTSNPQSLTENSWVLMDTDAAPPPTYPEATPQAEPERPPTRSSTTGSIQPPTEEDLPEVAIAIMGATGTGKSTFINLISGSSLGVSKGLRSCTNSVQVAGAFNLDGRRVVLIDTPGFDDTTRSDTDVLKMIAAFLATSYERGNTLAGVLYFHRISDFRMGGVSTRNFNMFRKLCGDNTLQNVVVVTNMWGEVDPQTGNDREAELMREDIFFKPVLEKGAKMARHQNSAPSAEDIIRLILSNHPLPLRIQEELVDEHKDISDTGAGEELNREINAQIRRHQEEMRLLKEEMEQAIRNKDEETKRELEIETKRMQREIERFQNDARRLESDYKNEKGKLESRLGQMELEAREEADRIAAEYQRQVDELRSALQSSAEASEREKAEMLEQIDQLSRRGVRAQAVGPAGHGFFSMIGAILDQLIPLRNGLASFLR</sequence>